<dbReference type="EC" id="2.3.1.50" evidence="5"/>
<dbReference type="SUPFAM" id="SSF53383">
    <property type="entry name" value="PLP-dependent transferases"/>
    <property type="match status" value="1"/>
</dbReference>
<keyword evidence="8" id="KW-0746">Sphingolipid metabolism</keyword>
<dbReference type="Proteomes" id="UP000271241">
    <property type="component" value="Unassembled WGS sequence"/>
</dbReference>
<comment type="cofactor">
    <cofactor evidence="1">
        <name>pyridoxal 5'-phosphate</name>
        <dbReference type="ChEBI" id="CHEBI:597326"/>
    </cofactor>
</comment>
<keyword evidence="6 12" id="KW-0808">Transferase</keyword>
<dbReference type="GO" id="GO:0005783">
    <property type="term" value="C:endoplasmic reticulum"/>
    <property type="evidence" value="ECO:0007669"/>
    <property type="project" value="TreeGrafter"/>
</dbReference>
<evidence type="ECO:0000313" key="13">
    <source>
        <dbReference type="Proteomes" id="UP000271241"/>
    </source>
</evidence>
<evidence type="ECO:0000256" key="10">
    <source>
        <dbReference type="ARBA" id="ARBA00023315"/>
    </source>
</evidence>
<dbReference type="EMBL" id="KZ993509">
    <property type="protein sequence ID" value="RKP04710.1"/>
    <property type="molecule type" value="Genomic_DNA"/>
</dbReference>
<evidence type="ECO:0000256" key="9">
    <source>
        <dbReference type="ARBA" id="ARBA00023098"/>
    </source>
</evidence>
<feature type="domain" description="Aminotransferase class I/classII large" evidence="11">
    <location>
        <begin position="140"/>
        <end position="260"/>
    </location>
</feature>
<feature type="non-terminal residue" evidence="12">
    <location>
        <position position="262"/>
    </location>
</feature>
<keyword evidence="13" id="KW-1185">Reference proteome</keyword>
<evidence type="ECO:0000256" key="6">
    <source>
        <dbReference type="ARBA" id="ARBA00022679"/>
    </source>
</evidence>
<name>A0A4P9XHM1_9FUNG</name>
<protein>
    <recommendedName>
        <fullName evidence="5">serine C-palmitoyltransferase</fullName>
        <ecNumber evidence="5">2.3.1.50</ecNumber>
    </recommendedName>
</protein>
<dbReference type="GO" id="GO:0030170">
    <property type="term" value="F:pyridoxal phosphate binding"/>
    <property type="evidence" value="ECO:0007669"/>
    <property type="project" value="InterPro"/>
</dbReference>
<comment type="similarity">
    <text evidence="4">Belongs to the class-II pyridoxal-phosphate-dependent aminotransferase family.</text>
</comment>
<evidence type="ECO:0000256" key="5">
    <source>
        <dbReference type="ARBA" id="ARBA00013220"/>
    </source>
</evidence>
<dbReference type="STRING" id="78915.A0A4P9XHM1"/>
<dbReference type="AlphaFoldDB" id="A0A4P9XHM1"/>
<dbReference type="InterPro" id="IPR015421">
    <property type="entry name" value="PyrdxlP-dep_Trfase_major"/>
</dbReference>
<sequence>MGLPPAVFHLLEQVNATLVEVGTWVEHVPGSAVVLRYVRNSYQNDPFRILLELFLVFFAIRYMIDELITDWEPEALVPALSAGQQQDLARTPVVAGPNGPVARLTDGREMVNMTLLDFMGLLGNEELKETSVQVLRNYGVGACGPPGFYGTLDVHMQLEKDLAAYFGVESAIIYAQGFSAVVSLIPAFSKRGDIIICDEGAAFSVQRGVQLSRSHVRYFRHNDMKDLERVMKEISDEDRKHRRPLTRRFVVTEGISQNYGDI</sequence>
<dbReference type="Pfam" id="PF00155">
    <property type="entry name" value="Aminotran_1_2"/>
    <property type="match status" value="1"/>
</dbReference>
<keyword evidence="7" id="KW-0663">Pyridoxal phosphate</keyword>
<dbReference type="GO" id="GO:0016020">
    <property type="term" value="C:membrane"/>
    <property type="evidence" value="ECO:0007669"/>
    <property type="project" value="GOC"/>
</dbReference>
<evidence type="ECO:0000256" key="1">
    <source>
        <dbReference type="ARBA" id="ARBA00001933"/>
    </source>
</evidence>
<dbReference type="GO" id="GO:0004758">
    <property type="term" value="F:serine C-palmitoyltransferase activity"/>
    <property type="evidence" value="ECO:0007669"/>
    <property type="project" value="TreeGrafter"/>
</dbReference>
<reference evidence="13" key="1">
    <citation type="journal article" date="2018" name="Nat. Microbiol.">
        <title>Leveraging single-cell genomics to expand the fungal tree of life.</title>
        <authorList>
            <person name="Ahrendt S.R."/>
            <person name="Quandt C.A."/>
            <person name="Ciobanu D."/>
            <person name="Clum A."/>
            <person name="Salamov A."/>
            <person name="Andreopoulos B."/>
            <person name="Cheng J.F."/>
            <person name="Woyke T."/>
            <person name="Pelin A."/>
            <person name="Henrissat B."/>
            <person name="Reynolds N.K."/>
            <person name="Benny G.L."/>
            <person name="Smith M.E."/>
            <person name="James T.Y."/>
            <person name="Grigoriev I.V."/>
        </authorList>
    </citation>
    <scope>NUCLEOTIDE SEQUENCE [LARGE SCALE GENOMIC DNA]</scope>
    <source>
        <strain evidence="13">RSA 1356</strain>
    </source>
</reference>
<comment type="pathway">
    <text evidence="2">Lipid metabolism; sphingolipid metabolism.</text>
</comment>
<evidence type="ECO:0000256" key="7">
    <source>
        <dbReference type="ARBA" id="ARBA00022898"/>
    </source>
</evidence>
<dbReference type="PANTHER" id="PTHR13693">
    <property type="entry name" value="CLASS II AMINOTRANSFERASE/8-AMINO-7-OXONONANOATE SYNTHASE"/>
    <property type="match status" value="1"/>
</dbReference>
<evidence type="ECO:0000259" key="11">
    <source>
        <dbReference type="Pfam" id="PF00155"/>
    </source>
</evidence>
<evidence type="ECO:0000256" key="8">
    <source>
        <dbReference type="ARBA" id="ARBA00022919"/>
    </source>
</evidence>
<dbReference type="GO" id="GO:0046512">
    <property type="term" value="P:sphingosine biosynthetic process"/>
    <property type="evidence" value="ECO:0007669"/>
    <property type="project" value="TreeGrafter"/>
</dbReference>
<proteinExistence type="inferred from homology"/>
<accession>A0A4P9XHM1</accession>
<dbReference type="PANTHER" id="PTHR13693:SF2">
    <property type="entry name" value="SERINE PALMITOYLTRANSFERASE 1"/>
    <property type="match status" value="1"/>
</dbReference>
<evidence type="ECO:0000313" key="12">
    <source>
        <dbReference type="EMBL" id="RKP04710.1"/>
    </source>
</evidence>
<evidence type="ECO:0000256" key="4">
    <source>
        <dbReference type="ARBA" id="ARBA00008392"/>
    </source>
</evidence>
<comment type="pathway">
    <text evidence="3">Sphingolipid metabolism.</text>
</comment>
<gene>
    <name evidence="12" type="ORF">THASP1DRAFT_26698</name>
</gene>
<dbReference type="GO" id="GO:0046513">
    <property type="term" value="P:ceramide biosynthetic process"/>
    <property type="evidence" value="ECO:0007669"/>
    <property type="project" value="TreeGrafter"/>
</dbReference>
<dbReference type="Gene3D" id="3.40.640.10">
    <property type="entry name" value="Type I PLP-dependent aspartate aminotransferase-like (Major domain)"/>
    <property type="match status" value="1"/>
</dbReference>
<evidence type="ECO:0000256" key="2">
    <source>
        <dbReference type="ARBA" id="ARBA00004760"/>
    </source>
</evidence>
<keyword evidence="10" id="KW-0012">Acyltransferase</keyword>
<dbReference type="OrthoDB" id="3168162at2759"/>
<organism evidence="12 13">
    <name type="scientific">Thamnocephalis sphaerospora</name>
    <dbReference type="NCBI Taxonomy" id="78915"/>
    <lineage>
        <taxon>Eukaryota</taxon>
        <taxon>Fungi</taxon>
        <taxon>Fungi incertae sedis</taxon>
        <taxon>Zoopagomycota</taxon>
        <taxon>Zoopagomycotina</taxon>
        <taxon>Zoopagomycetes</taxon>
        <taxon>Zoopagales</taxon>
        <taxon>Sigmoideomycetaceae</taxon>
        <taxon>Thamnocephalis</taxon>
    </lineage>
</organism>
<keyword evidence="9" id="KW-0443">Lipid metabolism</keyword>
<evidence type="ECO:0000256" key="3">
    <source>
        <dbReference type="ARBA" id="ARBA00004991"/>
    </source>
</evidence>
<dbReference type="InterPro" id="IPR004839">
    <property type="entry name" value="Aminotransferase_I/II_large"/>
</dbReference>
<dbReference type="InterPro" id="IPR050087">
    <property type="entry name" value="AON_synthase_class-II"/>
</dbReference>
<dbReference type="InterPro" id="IPR015424">
    <property type="entry name" value="PyrdxlP-dep_Trfase"/>
</dbReference>